<comment type="caution">
    <text evidence="3">The sequence shown here is derived from an EMBL/GenBank/DDBJ whole genome shotgun (WGS) entry which is preliminary data.</text>
</comment>
<evidence type="ECO:0000313" key="3">
    <source>
        <dbReference type="EMBL" id="VDI51667.1"/>
    </source>
</evidence>
<protein>
    <submittedName>
        <fullName evidence="3">Uncharacterized protein</fullName>
    </submittedName>
</protein>
<dbReference type="PANTHER" id="PTHR35838:SF1">
    <property type="entry name" value="TRICHOHYALIN-LIKE"/>
    <property type="match status" value="1"/>
</dbReference>
<dbReference type="EMBL" id="UYJE01007082">
    <property type="protein sequence ID" value="VDI51667.1"/>
    <property type="molecule type" value="Genomic_DNA"/>
</dbReference>
<feature type="coiled-coil region" evidence="1">
    <location>
        <begin position="362"/>
        <end position="427"/>
    </location>
</feature>
<evidence type="ECO:0000256" key="2">
    <source>
        <dbReference type="SAM" id="MobiDB-lite"/>
    </source>
</evidence>
<dbReference type="OrthoDB" id="6121302at2759"/>
<accession>A0A8B6FMS6</accession>
<gene>
    <name evidence="3" type="ORF">MGAL_10B006793</name>
</gene>
<name>A0A8B6FMS6_MYTGA</name>
<feature type="coiled-coil region" evidence="1">
    <location>
        <begin position="489"/>
        <end position="516"/>
    </location>
</feature>
<organism evidence="3 4">
    <name type="scientific">Mytilus galloprovincialis</name>
    <name type="common">Mediterranean mussel</name>
    <dbReference type="NCBI Taxonomy" id="29158"/>
    <lineage>
        <taxon>Eukaryota</taxon>
        <taxon>Metazoa</taxon>
        <taxon>Spiralia</taxon>
        <taxon>Lophotrochozoa</taxon>
        <taxon>Mollusca</taxon>
        <taxon>Bivalvia</taxon>
        <taxon>Autobranchia</taxon>
        <taxon>Pteriomorphia</taxon>
        <taxon>Mytilida</taxon>
        <taxon>Mytiloidea</taxon>
        <taxon>Mytilidae</taxon>
        <taxon>Mytilinae</taxon>
        <taxon>Mytilus</taxon>
    </lineage>
</organism>
<dbReference type="AlphaFoldDB" id="A0A8B6FMS6"/>
<dbReference type="PANTHER" id="PTHR35838">
    <property type="entry name" value="CHROMOSOME 21, WHOLE GENOME SHOTGUN SEQUENCE"/>
    <property type="match status" value="1"/>
</dbReference>
<evidence type="ECO:0000256" key="1">
    <source>
        <dbReference type="SAM" id="Coils"/>
    </source>
</evidence>
<feature type="region of interest" description="Disordered" evidence="2">
    <location>
        <begin position="15"/>
        <end position="35"/>
    </location>
</feature>
<dbReference type="Proteomes" id="UP000596742">
    <property type="component" value="Unassembled WGS sequence"/>
</dbReference>
<keyword evidence="1" id="KW-0175">Coiled coil</keyword>
<keyword evidence="4" id="KW-1185">Reference proteome</keyword>
<sequence length="623" mass="72465">MNMVLKEQMTNTDVSPSIPRITVTSSTDEETSKSHKTAEKIQVRLLTLEEKYRSYLLYQQIKAFEEKVYLSYDNFNVDMLLKMFREMARRCKGARDIYTLAGLRQALQVEIRKARMRQRNKKTDLPEKKPEEPDQVVQYFIWFFNNLKYLRDLRANFVDRVFNPLFKYFYEFGSTGPDRERSVDSAMSFSNISVNSVKTFDSHVTGLSSFSGWSQLGLSETGSQESDENIHTTRKKMLARAALLLLGREFRDIKNLYDSTEVEKISHRLSFLKEQLDFLIDNESQFSSEMFSQDSEKAVCHLKVKNSRTYSLMRLIPDILVKFQKAAWLAKRWLELDDMKTKDLNERLQKLAALEGQFSKRLSALSKNIQDHESQLERGTRELQNLLKREDRTSDLELKVHDFKGKISKLETDMQTLNEEKIKLVKDIEGTKKTINVSGHTNLLTMYERNKLQRYAIERQIAAIKFQENIALKDMEVETEVKPNIMHFTNDVQDRCEELERALEQEKREKNTLQAALYPISKDKEFIAEKLREKQMHIAEERGQVVAKYVGSSNKPEVIAQYVGSSHRPDVSFRSLPVDNGNALNGSLSSRSILHQPFSSRLPPNYLIEGRDSSMQTSPLSDW</sequence>
<evidence type="ECO:0000313" key="4">
    <source>
        <dbReference type="Proteomes" id="UP000596742"/>
    </source>
</evidence>
<proteinExistence type="predicted"/>
<reference evidence="3" key="1">
    <citation type="submission" date="2018-11" db="EMBL/GenBank/DDBJ databases">
        <authorList>
            <person name="Alioto T."/>
            <person name="Alioto T."/>
        </authorList>
    </citation>
    <scope>NUCLEOTIDE SEQUENCE</scope>
</reference>